<keyword evidence="3" id="KW-1185">Reference proteome</keyword>
<dbReference type="PANTHER" id="PTHR43760:SF1">
    <property type="entry name" value="ENDORIBONUCLEASE L-PSP_CHORISMATE MUTASE-LIKE DOMAIN-CONTAINING PROTEIN"/>
    <property type="match status" value="1"/>
</dbReference>
<accession>A0A2U8PRT9</accession>
<sequence length="157" mass="16485">MTATESADQRLASLGIELPQVPQPIANFIPFRRHGDFVYLAGQVCEWNGDVRFVGKVGEAFDLAQAQAAARVCGLNLIAALKLACGGSLDGVSCCLRLGGFVNCTPNYPNIPQVINGASDLMHELFGPRGHHARTAVGVANLPRGAAVEVDAIFALG</sequence>
<dbReference type="OrthoDB" id="9806350at2"/>
<reference evidence="2 3" key="1">
    <citation type="journal article" date="2017" name="Syst. Appl. Microbiol.">
        <title>Soybeans inoculated with root zone soils of Canadian native legumes harbour diverse and novel Bradyrhizobium spp. that possess agricultural potential.</title>
        <authorList>
            <person name="Bromfield E.S.P."/>
            <person name="Cloutier S."/>
            <person name="Tambong J.T."/>
            <person name="Tran Thi T.V."/>
        </authorList>
    </citation>
    <scope>NUCLEOTIDE SEQUENCE [LARGE SCALE GENOMIC DNA]</scope>
    <source>
        <strain evidence="2 3">39S1MB</strain>
    </source>
</reference>
<dbReference type="KEGG" id="brq:CIT40_10010"/>
<proteinExistence type="predicted"/>
<feature type="domain" description="Endoribonuclease L-PSP/chorismate mutase-like" evidence="1">
    <location>
        <begin position="9"/>
        <end position="138"/>
    </location>
</feature>
<dbReference type="Pfam" id="PF14588">
    <property type="entry name" value="YjgF_endoribonc"/>
    <property type="match status" value="1"/>
</dbReference>
<organism evidence="2 3">
    <name type="scientific">Bradyrhizobium amphicarpaeae</name>
    <dbReference type="NCBI Taxonomy" id="1404768"/>
    <lineage>
        <taxon>Bacteria</taxon>
        <taxon>Pseudomonadati</taxon>
        <taxon>Pseudomonadota</taxon>
        <taxon>Alphaproteobacteria</taxon>
        <taxon>Hyphomicrobiales</taxon>
        <taxon>Nitrobacteraceae</taxon>
        <taxon>Bradyrhizobium</taxon>
    </lineage>
</organism>
<evidence type="ECO:0000313" key="2">
    <source>
        <dbReference type="EMBL" id="AWM00331.1"/>
    </source>
</evidence>
<dbReference type="CDD" id="cd02199">
    <property type="entry name" value="YjgF_YER057c_UK114_like_1"/>
    <property type="match status" value="1"/>
</dbReference>
<dbReference type="AlphaFoldDB" id="A0A2U8PRT9"/>
<dbReference type="Gene3D" id="3.30.1330.40">
    <property type="entry name" value="RutC-like"/>
    <property type="match status" value="1"/>
</dbReference>
<evidence type="ECO:0000259" key="1">
    <source>
        <dbReference type="Pfam" id="PF14588"/>
    </source>
</evidence>
<reference evidence="2 3" key="2">
    <citation type="journal article" date="2019" name="Int. J. Syst. Evol. Microbiol.">
        <title>Description and complete genome sequence of Bradyrhizobium amphicarpaeae sp. nov., harbouring photosystem and nitrogen-fixation genes.</title>
        <authorList>
            <person name="Bromfield E.S.P."/>
            <person name="Cloutier S."/>
            <person name="Nguyen H.D.T."/>
        </authorList>
    </citation>
    <scope>NUCLEOTIDE SEQUENCE [LARGE SCALE GENOMIC DNA]</scope>
    <source>
        <strain evidence="2 3">39S1MB</strain>
    </source>
</reference>
<dbReference type="RefSeq" id="WP_094896102.1">
    <property type="nucleotide sequence ID" value="NZ_CP029426.2"/>
</dbReference>
<protein>
    <submittedName>
        <fullName evidence="2">RidA family protein</fullName>
    </submittedName>
</protein>
<name>A0A2U8PRT9_9BRAD</name>
<gene>
    <name evidence="2" type="ORF">CIT40_10010</name>
</gene>
<dbReference type="PANTHER" id="PTHR43760">
    <property type="entry name" value="ENDORIBONUCLEASE-RELATED"/>
    <property type="match status" value="1"/>
</dbReference>
<dbReference type="EMBL" id="CP029426">
    <property type="protein sequence ID" value="AWM00331.1"/>
    <property type="molecule type" value="Genomic_DNA"/>
</dbReference>
<dbReference type="InterPro" id="IPR013813">
    <property type="entry name" value="Endoribo_LPSP/chorism_mut-like"/>
</dbReference>
<dbReference type="InterPro" id="IPR035959">
    <property type="entry name" value="RutC-like_sf"/>
</dbReference>
<dbReference type="SUPFAM" id="SSF55298">
    <property type="entry name" value="YjgF-like"/>
    <property type="match status" value="1"/>
</dbReference>
<evidence type="ECO:0000313" key="3">
    <source>
        <dbReference type="Proteomes" id="UP000215884"/>
    </source>
</evidence>
<dbReference type="Proteomes" id="UP000215884">
    <property type="component" value="Chromosome"/>
</dbReference>